<protein>
    <recommendedName>
        <fullName evidence="3">Family 2 glycosyl transferase</fullName>
    </recommendedName>
</protein>
<evidence type="ECO:0008006" key="3">
    <source>
        <dbReference type="Google" id="ProtNLM"/>
    </source>
</evidence>
<organism evidence="1 2">
    <name type="scientific">Peribacillus faecalis</name>
    <dbReference type="NCBI Taxonomy" id="2772559"/>
    <lineage>
        <taxon>Bacteria</taxon>
        <taxon>Bacillati</taxon>
        <taxon>Bacillota</taxon>
        <taxon>Bacilli</taxon>
        <taxon>Bacillales</taxon>
        <taxon>Bacillaceae</taxon>
        <taxon>Peribacillus</taxon>
    </lineage>
</organism>
<dbReference type="RefSeq" id="WP_190998225.1">
    <property type="nucleotide sequence ID" value="NZ_JACXSI010000022.1"/>
</dbReference>
<accession>A0A927CXU0</accession>
<dbReference type="AlphaFoldDB" id="A0A927CXU0"/>
<gene>
    <name evidence="1" type="ORF">IEO70_09940</name>
</gene>
<sequence length="894" mass="104361">MKKIYAICLILFSLLIAPFILWEITPEKKLAIAIIDKTVTSENYREHLGLTWLLKYLKYTNNDGTTIDAATNYFGFVPNEESENYKVKELPTNYDNFDVIYLADTYGVYNEDLPWIPKLRAGSRSQKIYGGLQQNEWDAIENRLHQDKKSLLVAEFNTFASPTNEAVRESVTQYLGLEWSGWTGRYFDELNPEKNPEIPQWILDEFGKSWDYTGAGFILVNDLDYEVFVLEEEPHIKERGIHLTFTKEGIQQFDLTESPDYQYWFDIVTPNTGTTVLANYKWDLTEEGKKLLQQHDIPLEFAAILKNEHTSSTSYYFAGDFNDISETPYFYKIKGLQQINSIVQKFSDQAFYWNTYTPIMESILKQFEQTEIKENEVRAEELQLHARIHNNKMEVMKDGEWNPLIMKGVNIGMGKPGSFPGEAAISEKEYYRWFEQIGEMNANTIRVYTLHPPDFYNALKRYNDSHAEEIYVLHGVWINEELLEESLDAFNEKSILDFQHEMKTISDVIHGNAVVKENAGHASGFYKSDISEYVIGWILGIEWYPEMVDNTNQLHKEIGEYKGNYFETKNAQPFEHWLAMQMDVLTQYEIDNYHSIRPMSFTNWPTTDLLDHPSDGTDSEDLVSVNPNVIYTKNEMDLAGQFASYHIYPYYPDFMHYDQKYQNYVDHRGERNSYAGYLHDLASSHRLPILVAEFGIPSSRGLTHINEFGKNQGFMTEQEQGELISEMYEDMIAADLMGGIIFTWQDEWFKRTWNTMNYDNPDRRPYWSNAQTNEQQFGLLSFDRHKIQVDGNIAEWSAAPLYEKKQGDLQKLYVDHDERYLYIRLDYNPNGKGTPKLLLDTVPKQGNEFIVNNDTIQFSNGVDFLINLNEQNAHILVDSYYDLFFYGSVRIICC</sequence>
<proteinExistence type="predicted"/>
<dbReference type="Gene3D" id="3.20.20.80">
    <property type="entry name" value="Glycosidases"/>
    <property type="match status" value="1"/>
</dbReference>
<dbReference type="InterPro" id="IPR017853">
    <property type="entry name" value="GH"/>
</dbReference>
<name>A0A927CXU0_9BACI</name>
<evidence type="ECO:0000313" key="2">
    <source>
        <dbReference type="Proteomes" id="UP000602076"/>
    </source>
</evidence>
<evidence type="ECO:0000313" key="1">
    <source>
        <dbReference type="EMBL" id="MBD3108687.1"/>
    </source>
</evidence>
<keyword evidence="2" id="KW-1185">Reference proteome</keyword>
<comment type="caution">
    <text evidence="1">The sequence shown here is derived from an EMBL/GenBank/DDBJ whole genome shotgun (WGS) entry which is preliminary data.</text>
</comment>
<dbReference type="EMBL" id="JACXSI010000022">
    <property type="protein sequence ID" value="MBD3108687.1"/>
    <property type="molecule type" value="Genomic_DNA"/>
</dbReference>
<reference evidence="1" key="1">
    <citation type="submission" date="2020-09" db="EMBL/GenBank/DDBJ databases">
        <title>Bacillus faecalis sp. nov., a moderately halophilic bacterium isolated from cow faeces.</title>
        <authorList>
            <person name="Jiang L."/>
            <person name="Lee J."/>
        </authorList>
    </citation>
    <scope>NUCLEOTIDE SEQUENCE</scope>
    <source>
        <strain evidence="1">AGMB 02131</strain>
    </source>
</reference>
<dbReference type="SUPFAM" id="SSF51445">
    <property type="entry name" value="(Trans)glycosidases"/>
    <property type="match status" value="1"/>
</dbReference>
<dbReference type="Proteomes" id="UP000602076">
    <property type="component" value="Unassembled WGS sequence"/>
</dbReference>